<keyword evidence="1" id="KW-0472">Membrane</keyword>
<evidence type="ECO:0000313" key="4">
    <source>
        <dbReference type="Proteomes" id="UP000280307"/>
    </source>
</evidence>
<name>A0A426TR36_9CHLR</name>
<keyword evidence="1" id="KW-1133">Transmembrane helix</keyword>
<evidence type="ECO:0000259" key="2">
    <source>
        <dbReference type="SMART" id="SM00014"/>
    </source>
</evidence>
<feature type="transmembrane region" description="Helical" evidence="1">
    <location>
        <begin position="57"/>
        <end position="76"/>
    </location>
</feature>
<feature type="domain" description="Phosphatidic acid phosphatase type 2/haloperoxidase" evidence="2">
    <location>
        <begin position="57"/>
        <end position="163"/>
    </location>
</feature>
<comment type="caution">
    <text evidence="3">The sequence shown here is derived from an EMBL/GenBank/DDBJ whole genome shotgun (WGS) entry which is preliminary data.</text>
</comment>
<dbReference type="SUPFAM" id="SSF48317">
    <property type="entry name" value="Acid phosphatase/Vanadium-dependent haloperoxidase"/>
    <property type="match status" value="1"/>
</dbReference>
<keyword evidence="1" id="KW-0812">Transmembrane</keyword>
<organism evidence="3 4">
    <name type="scientific">Candidatus Viridilinea halotolerans</name>
    <dbReference type="NCBI Taxonomy" id="2491704"/>
    <lineage>
        <taxon>Bacteria</taxon>
        <taxon>Bacillati</taxon>
        <taxon>Chloroflexota</taxon>
        <taxon>Chloroflexia</taxon>
        <taxon>Chloroflexales</taxon>
        <taxon>Chloroflexineae</taxon>
        <taxon>Oscillochloridaceae</taxon>
        <taxon>Candidatus Viridilinea</taxon>
    </lineage>
</organism>
<feature type="transmembrane region" description="Helical" evidence="1">
    <location>
        <begin position="182"/>
        <end position="202"/>
    </location>
</feature>
<accession>A0A426TR36</accession>
<gene>
    <name evidence="3" type="ORF">EI684_21970</name>
</gene>
<protein>
    <submittedName>
        <fullName evidence="3">Phosphatase PAP2 family protein</fullName>
    </submittedName>
</protein>
<dbReference type="InterPro" id="IPR036938">
    <property type="entry name" value="PAP2/HPO_sf"/>
</dbReference>
<dbReference type="InterPro" id="IPR000326">
    <property type="entry name" value="PAP2/HPO"/>
</dbReference>
<feature type="transmembrane region" description="Helical" evidence="1">
    <location>
        <begin position="237"/>
        <end position="256"/>
    </location>
</feature>
<feature type="transmembrane region" description="Helical" evidence="1">
    <location>
        <begin position="121"/>
        <end position="144"/>
    </location>
</feature>
<proteinExistence type="predicted"/>
<feature type="transmembrane region" description="Helical" evidence="1">
    <location>
        <begin position="268"/>
        <end position="287"/>
    </location>
</feature>
<sequence>MQAIWDWGVALIIVLQAAGEGLAPFWRGVSILGDEVFFLVLIPLLFWCVSPRVSIRVGLILLLGTAINSFFKLAFAGPRPYWYSADVRAFTAESSFGLPSAHAQNTVGVWGALASLMARPWAWGVALLLAFLVGFSRMALGVHFPTDVLAGWLLGIFTLGAYLLWSEAIWRWVQGFSLNRQLGLSFGFSLLLVLIGALPALLSSHELPATWVQQAAITQPDTAIHPWSSENAVTVGGTWFGFTAGVLLLTQQGGFVATGPWWQRGARFLVGIIVVILLWAGLGAIFPRDETLVAAGLRYLRYTLIGLWIAFGAPLLLRRMGLAEG</sequence>
<dbReference type="AlphaFoldDB" id="A0A426TR36"/>
<dbReference type="PANTHER" id="PTHR14969">
    <property type="entry name" value="SPHINGOSINE-1-PHOSPHATE PHOSPHOHYDROLASE"/>
    <property type="match status" value="1"/>
</dbReference>
<evidence type="ECO:0000256" key="1">
    <source>
        <dbReference type="SAM" id="Phobius"/>
    </source>
</evidence>
<dbReference type="EMBL" id="RSAS01000910">
    <property type="protein sequence ID" value="RRR65832.1"/>
    <property type="molecule type" value="Genomic_DNA"/>
</dbReference>
<reference evidence="3 4" key="1">
    <citation type="submission" date="2018-12" db="EMBL/GenBank/DDBJ databases">
        <title>Genome Sequence of Candidatus Viridilinea halotolerans isolated from saline sulfide-rich spring.</title>
        <authorList>
            <person name="Grouzdev D.S."/>
            <person name="Burganskaya E.I."/>
            <person name="Krutkina M.S."/>
            <person name="Sukhacheva M.V."/>
            <person name="Gorlenko V.M."/>
        </authorList>
    </citation>
    <scope>NUCLEOTIDE SEQUENCE [LARGE SCALE GENOMIC DNA]</scope>
    <source>
        <strain evidence="3">Chok-6</strain>
    </source>
</reference>
<feature type="transmembrane region" description="Helical" evidence="1">
    <location>
        <begin position="299"/>
        <end position="317"/>
    </location>
</feature>
<feature type="transmembrane region" description="Helical" evidence="1">
    <location>
        <begin position="29"/>
        <end position="50"/>
    </location>
</feature>
<evidence type="ECO:0000313" key="3">
    <source>
        <dbReference type="EMBL" id="RRR65832.1"/>
    </source>
</evidence>
<dbReference type="Pfam" id="PF01569">
    <property type="entry name" value="PAP2"/>
    <property type="match status" value="1"/>
</dbReference>
<dbReference type="Proteomes" id="UP000280307">
    <property type="component" value="Unassembled WGS sequence"/>
</dbReference>
<dbReference type="Gene3D" id="1.20.144.10">
    <property type="entry name" value="Phosphatidic acid phosphatase type 2/haloperoxidase"/>
    <property type="match status" value="1"/>
</dbReference>
<feature type="transmembrane region" description="Helical" evidence="1">
    <location>
        <begin position="150"/>
        <end position="170"/>
    </location>
</feature>
<dbReference type="SMART" id="SM00014">
    <property type="entry name" value="acidPPc"/>
    <property type="match status" value="1"/>
</dbReference>
<dbReference type="PANTHER" id="PTHR14969:SF13">
    <property type="entry name" value="AT30094P"/>
    <property type="match status" value="1"/>
</dbReference>